<evidence type="ECO:0000256" key="4">
    <source>
        <dbReference type="RuleBase" id="RU003905"/>
    </source>
</evidence>
<dbReference type="Pfam" id="PF00297">
    <property type="entry name" value="Ribosomal_L3"/>
    <property type="match status" value="2"/>
</dbReference>
<feature type="compositionally biased region" description="Basic residues" evidence="5">
    <location>
        <begin position="18"/>
        <end position="31"/>
    </location>
</feature>
<evidence type="ECO:0000256" key="1">
    <source>
        <dbReference type="ARBA" id="ARBA00006540"/>
    </source>
</evidence>
<evidence type="ECO:0000313" key="6">
    <source>
        <dbReference type="EMBL" id="KAH7525099.1"/>
    </source>
</evidence>
<dbReference type="SUPFAM" id="SSF50447">
    <property type="entry name" value="Translation proteins"/>
    <property type="match status" value="2"/>
</dbReference>
<dbReference type="PANTHER" id="PTHR11363">
    <property type="entry name" value="60S RIBOSOMAL PROTEIN L3-RELATED"/>
    <property type="match status" value="1"/>
</dbReference>
<evidence type="ECO:0000256" key="3">
    <source>
        <dbReference type="ARBA" id="ARBA00023274"/>
    </source>
</evidence>
<reference evidence="6" key="1">
    <citation type="journal article" date="2021" name="Front. Plant Sci.">
        <title>Chromosome-Scale Genome Assembly for Chinese Sour Jujube and Insights Into Its Genome Evolution and Domestication Signature.</title>
        <authorList>
            <person name="Shen L.-Y."/>
            <person name="Luo H."/>
            <person name="Wang X.-L."/>
            <person name="Wang X.-M."/>
            <person name="Qiu X.-J."/>
            <person name="Liu H."/>
            <person name="Zhou S.-S."/>
            <person name="Jia K.-H."/>
            <person name="Nie S."/>
            <person name="Bao Y.-T."/>
            <person name="Zhang R.-G."/>
            <person name="Yun Q.-Z."/>
            <person name="Chai Y.-H."/>
            <person name="Lu J.-Y."/>
            <person name="Li Y."/>
            <person name="Zhao S.-W."/>
            <person name="Mao J.-F."/>
            <person name="Jia S.-G."/>
            <person name="Mao Y.-M."/>
        </authorList>
    </citation>
    <scope>NUCLEOTIDE SEQUENCE</scope>
    <source>
        <strain evidence="6">AT0</strain>
        <tissue evidence="6">Leaf</tissue>
    </source>
</reference>
<gene>
    <name evidence="6" type="ORF">FEM48_Zijuj06G0189100</name>
</gene>
<dbReference type="FunFam" id="4.10.960.10:FF:000002">
    <property type="entry name" value="60S ribosomal protein L3"/>
    <property type="match status" value="2"/>
</dbReference>
<dbReference type="FunFam" id="4.10.960.10:FF:000001">
    <property type="entry name" value="60S ribosomal protein L3"/>
    <property type="match status" value="1"/>
</dbReference>
<dbReference type="GO" id="GO:0003735">
    <property type="term" value="F:structural constituent of ribosome"/>
    <property type="evidence" value="ECO:0007669"/>
    <property type="project" value="InterPro"/>
</dbReference>
<feature type="region of interest" description="Disordered" evidence="5">
    <location>
        <begin position="1"/>
        <end position="36"/>
    </location>
</feature>
<dbReference type="PROSITE" id="PS00474">
    <property type="entry name" value="RIBOSOMAL_L3"/>
    <property type="match status" value="2"/>
</dbReference>
<dbReference type="EMBL" id="JAEACU010000006">
    <property type="protein sequence ID" value="KAH7525099.1"/>
    <property type="molecule type" value="Genomic_DNA"/>
</dbReference>
<sequence>MSHRKFEHPRHGSLGFLPRKRASRHRGKVKAFPKDDPSKPCKLTAFLGYKAGMTHIVREVEKPGSKLHKKETCEAVTIIETPPMVVVGVVGYVRTPRGLRSLNTVWAQHLSEEVRRRFYKNWCKSKKKAFTKYSKQFESEEGKKNIQAQLEKLKKYATVVRVLAHTQIRKMKGLKQKKAHLMEIQVNGGTVAQKVDFAYSFFEKQIPVDAVFQKDEMIDIIGVTKGKGYEGVVTRWGVTRLPRKTHRGLRKVACIGAWHPARVSFTVARAGQNGYHHRTEMNKKIYKLGKTAQESHTAITEFDRTEKDITPMGGFPHYGVVKDDYLLIKGCCVGPKKRVVTLRQSLLKQTSRVALEEIKLKFIDTSSKFGHGRFQTTQEKQNDVEILYCSIDKRGGGGCLTGSLSTPGMDPLDFFQGRELPDTGEKAFPKDDPSKPCKLTAFLGYKAGMTHIVREVEKPGSKLHKKETCEAVTIIETPPMVVVGVVGYVRTPRGLRSLNTVWAQHLSEEVRRRFYKNWCKSKKKAFTKYSKQFESEEGKKNIQAQLEKLKKYATVVRVLAHTQIRKMKGLKQKKAHLMEIQVNGGTVAQKVDFAYSFFEKQIPVDAVFQKDEMIDIIGVTKGKGYEGVVTRWGVTRLPRKTHRGLRKVACIGAWHPARVSFTVARAGQNGYHHRTEMNKKIYKLGKTGQESHTAITEFDRTEKDVTPMGGFPHYGVVKDDYLLIKGCCVGPKKRVVTLRQSLLKQTSRVALEEIKLKFIDTSSKFGHGRFQTTQEKQKFFGRLKA</sequence>
<dbReference type="InterPro" id="IPR019926">
    <property type="entry name" value="Ribosomal_uL3_CS"/>
</dbReference>
<dbReference type="GO" id="GO:0022625">
    <property type="term" value="C:cytosolic large ribosomal subunit"/>
    <property type="evidence" value="ECO:0007669"/>
    <property type="project" value="TreeGrafter"/>
</dbReference>
<dbReference type="InterPro" id="IPR009000">
    <property type="entry name" value="Transl_B-barrel_sf"/>
</dbReference>
<comment type="caution">
    <text evidence="6">The sequence shown here is derived from an EMBL/GenBank/DDBJ whole genome shotgun (WGS) entry which is preliminary data.</text>
</comment>
<evidence type="ECO:0000256" key="5">
    <source>
        <dbReference type="SAM" id="MobiDB-lite"/>
    </source>
</evidence>
<dbReference type="InterPro" id="IPR000597">
    <property type="entry name" value="Ribosomal_uL3"/>
</dbReference>
<keyword evidence="2 4" id="KW-0689">Ribosomal protein</keyword>
<dbReference type="Gene3D" id="2.40.30.10">
    <property type="entry name" value="Translation factors"/>
    <property type="match status" value="2"/>
</dbReference>
<keyword evidence="3 4" id="KW-0687">Ribonucleoprotein</keyword>
<dbReference type="InterPro" id="IPR045077">
    <property type="entry name" value="L3_arc_euk"/>
</dbReference>
<comment type="similarity">
    <text evidence="1 4">Belongs to the universal ribosomal protein uL3 family.</text>
</comment>
<name>A0A978VB14_ZIZJJ</name>
<evidence type="ECO:0008006" key="8">
    <source>
        <dbReference type="Google" id="ProtNLM"/>
    </source>
</evidence>
<dbReference type="InterPro" id="IPR044892">
    <property type="entry name" value="Ribosomal_L3_dom_3_arc_sf"/>
</dbReference>
<dbReference type="GO" id="GO:0003723">
    <property type="term" value="F:RNA binding"/>
    <property type="evidence" value="ECO:0007669"/>
    <property type="project" value="TreeGrafter"/>
</dbReference>
<dbReference type="FunFam" id="3.30.1430.10:FF:000001">
    <property type="entry name" value="60S ribosomal protein L3"/>
    <property type="match status" value="2"/>
</dbReference>
<evidence type="ECO:0000313" key="7">
    <source>
        <dbReference type="Proteomes" id="UP000813462"/>
    </source>
</evidence>
<dbReference type="Gene3D" id="3.30.1430.10">
    <property type="match status" value="2"/>
</dbReference>
<organism evidence="6 7">
    <name type="scientific">Ziziphus jujuba var. spinosa</name>
    <dbReference type="NCBI Taxonomy" id="714518"/>
    <lineage>
        <taxon>Eukaryota</taxon>
        <taxon>Viridiplantae</taxon>
        <taxon>Streptophyta</taxon>
        <taxon>Embryophyta</taxon>
        <taxon>Tracheophyta</taxon>
        <taxon>Spermatophyta</taxon>
        <taxon>Magnoliopsida</taxon>
        <taxon>eudicotyledons</taxon>
        <taxon>Gunneridae</taxon>
        <taxon>Pentapetalae</taxon>
        <taxon>rosids</taxon>
        <taxon>fabids</taxon>
        <taxon>Rosales</taxon>
        <taxon>Rhamnaceae</taxon>
        <taxon>Paliureae</taxon>
        <taxon>Ziziphus</taxon>
    </lineage>
</organism>
<dbReference type="GO" id="GO:0006412">
    <property type="term" value="P:translation"/>
    <property type="evidence" value="ECO:0007669"/>
    <property type="project" value="InterPro"/>
</dbReference>
<dbReference type="Proteomes" id="UP000813462">
    <property type="component" value="Unassembled WGS sequence"/>
</dbReference>
<dbReference type="Gene3D" id="4.10.960.10">
    <property type="entry name" value="Ribosomal protein L3, domain 3"/>
    <property type="match status" value="2"/>
</dbReference>
<accession>A0A978VB14</accession>
<dbReference type="AlphaFoldDB" id="A0A978VB14"/>
<evidence type="ECO:0000256" key="2">
    <source>
        <dbReference type="ARBA" id="ARBA00022980"/>
    </source>
</evidence>
<dbReference type="PANTHER" id="PTHR11363:SF5">
    <property type="entry name" value="LARGE RIBOSOMAL SUBUNIT PROTEIN UL3"/>
    <property type="match status" value="1"/>
</dbReference>
<proteinExistence type="inferred from homology"/>
<dbReference type="FunFam" id="2.40.30.10:FF:000351">
    <property type="entry name" value="Ribosomal protein L3"/>
    <property type="match status" value="2"/>
</dbReference>
<protein>
    <recommendedName>
        <fullName evidence="8">60S ribosomal protein L3</fullName>
    </recommendedName>
</protein>
<dbReference type="FunFam" id="2.40.30.10:FF:000079">
    <property type="entry name" value="60S ribosomal protein L3"/>
    <property type="match status" value="2"/>
</dbReference>